<dbReference type="PROSITE" id="PS50949">
    <property type="entry name" value="HTH_GNTR"/>
    <property type="match status" value="1"/>
</dbReference>
<name>A0A377DZ01_ECOLX</name>
<protein>
    <submittedName>
        <fullName evidence="5">Uxu operon transcriptional regulator</fullName>
    </submittedName>
</protein>
<dbReference type="PANTHER" id="PTHR43537">
    <property type="entry name" value="TRANSCRIPTIONAL REGULATOR, GNTR FAMILY"/>
    <property type="match status" value="1"/>
</dbReference>
<organism evidence="5 6">
    <name type="scientific">Escherichia coli</name>
    <dbReference type="NCBI Taxonomy" id="562"/>
    <lineage>
        <taxon>Bacteria</taxon>
        <taxon>Pseudomonadati</taxon>
        <taxon>Pseudomonadota</taxon>
        <taxon>Gammaproteobacteria</taxon>
        <taxon>Enterobacterales</taxon>
        <taxon>Enterobacteriaceae</taxon>
        <taxon>Escherichia</taxon>
    </lineage>
</organism>
<dbReference type="GO" id="GO:0003700">
    <property type="term" value="F:DNA-binding transcription factor activity"/>
    <property type="evidence" value="ECO:0007669"/>
    <property type="project" value="InterPro"/>
</dbReference>
<dbReference type="CDD" id="cd07377">
    <property type="entry name" value="WHTH_GntR"/>
    <property type="match status" value="1"/>
</dbReference>
<keyword evidence="2" id="KW-0238">DNA-binding</keyword>
<dbReference type="PRINTS" id="PR00035">
    <property type="entry name" value="HTHGNTR"/>
</dbReference>
<feature type="domain" description="HTH gntR-type" evidence="4">
    <location>
        <begin position="1"/>
        <end position="60"/>
    </location>
</feature>
<dbReference type="Gene3D" id="1.10.10.10">
    <property type="entry name" value="Winged helix-like DNA-binding domain superfamily/Winged helix DNA-binding domain"/>
    <property type="match status" value="1"/>
</dbReference>
<proteinExistence type="predicted"/>
<dbReference type="GO" id="GO:0003677">
    <property type="term" value="F:DNA binding"/>
    <property type="evidence" value="ECO:0007669"/>
    <property type="project" value="UniProtKB-KW"/>
</dbReference>
<dbReference type="Pfam" id="PF00392">
    <property type="entry name" value="GntR"/>
    <property type="match status" value="1"/>
</dbReference>
<evidence type="ECO:0000256" key="3">
    <source>
        <dbReference type="ARBA" id="ARBA00023163"/>
    </source>
</evidence>
<reference evidence="5 6" key="1">
    <citation type="submission" date="2018-06" db="EMBL/GenBank/DDBJ databases">
        <authorList>
            <consortium name="Pathogen Informatics"/>
            <person name="Doyle S."/>
        </authorList>
    </citation>
    <scope>NUCLEOTIDE SEQUENCE [LARGE SCALE GENOMIC DNA]</scope>
    <source>
        <strain evidence="5 6">NCTC8500</strain>
    </source>
</reference>
<evidence type="ECO:0000256" key="1">
    <source>
        <dbReference type="ARBA" id="ARBA00023015"/>
    </source>
</evidence>
<dbReference type="SMART" id="SM00345">
    <property type="entry name" value="HTH_GNTR"/>
    <property type="match status" value="1"/>
</dbReference>
<dbReference type="PANTHER" id="PTHR43537:SF5">
    <property type="entry name" value="UXU OPERON TRANSCRIPTIONAL REGULATOR"/>
    <property type="match status" value="1"/>
</dbReference>
<dbReference type="InterPro" id="IPR036388">
    <property type="entry name" value="WH-like_DNA-bd_sf"/>
</dbReference>
<sequence length="91" mass="9918">MIRDLIIKTPYNPGERLPPEREIAEMLDVTRTVVREALIMLEIKGLVEVRRGAGIYVLDSSGSHNTDSSDANVCNDAGPFELFTGASVTGK</sequence>
<gene>
    <name evidence="5" type="primary">uxuR_2</name>
    <name evidence="5" type="ORF">NCTC8500_04852</name>
</gene>
<keyword evidence="3" id="KW-0804">Transcription</keyword>
<dbReference type="InterPro" id="IPR000524">
    <property type="entry name" value="Tscrpt_reg_HTH_GntR"/>
</dbReference>
<accession>A0A377DZ01</accession>
<evidence type="ECO:0000256" key="2">
    <source>
        <dbReference type="ARBA" id="ARBA00023125"/>
    </source>
</evidence>
<dbReference type="SUPFAM" id="SSF46785">
    <property type="entry name" value="Winged helix' DNA-binding domain"/>
    <property type="match status" value="1"/>
</dbReference>
<evidence type="ECO:0000313" key="5">
    <source>
        <dbReference type="EMBL" id="STM40977.1"/>
    </source>
</evidence>
<keyword evidence="1" id="KW-0805">Transcription regulation</keyword>
<dbReference type="AlphaFoldDB" id="A0A377DZ01"/>
<dbReference type="EMBL" id="UGFG01000001">
    <property type="protein sequence ID" value="STM40977.1"/>
    <property type="molecule type" value="Genomic_DNA"/>
</dbReference>
<dbReference type="Proteomes" id="UP000254429">
    <property type="component" value="Unassembled WGS sequence"/>
</dbReference>
<evidence type="ECO:0000259" key="4">
    <source>
        <dbReference type="PROSITE" id="PS50949"/>
    </source>
</evidence>
<evidence type="ECO:0000313" key="6">
    <source>
        <dbReference type="Proteomes" id="UP000254429"/>
    </source>
</evidence>
<dbReference type="InterPro" id="IPR036390">
    <property type="entry name" value="WH_DNA-bd_sf"/>
</dbReference>